<sequence length="117" mass="13657">PSRLTDVRLRNLVVSCIYSAEINDFIITSVDCIHLMEGLVGVEFTVEEKNRIRRNLEGLRPITVGKGRPEYAAFFRLIMNFPEPRPRNIEKDLKVFLWSDLEEALRKIIKKYTPSYS</sequence>
<feature type="domain" description="DUF7082" evidence="1">
    <location>
        <begin position="10"/>
        <end position="109"/>
    </location>
</feature>
<gene>
    <name evidence="2" type="ORF">PHYBLDRAFT_103343</name>
</gene>
<dbReference type="PANTHER" id="PTHR39463">
    <property type="entry name" value="MEDUSA"/>
    <property type="match status" value="1"/>
</dbReference>
<dbReference type="InParanoid" id="A0A162V856"/>
<dbReference type="GO" id="GO:0005634">
    <property type="term" value="C:nucleus"/>
    <property type="evidence" value="ECO:0007669"/>
    <property type="project" value="TreeGrafter"/>
</dbReference>
<dbReference type="PANTHER" id="PTHR39463:SF1">
    <property type="entry name" value="MEDUSA"/>
    <property type="match status" value="1"/>
</dbReference>
<dbReference type="Proteomes" id="UP000077315">
    <property type="component" value="Unassembled WGS sequence"/>
</dbReference>
<feature type="non-terminal residue" evidence="2">
    <location>
        <position position="1"/>
    </location>
</feature>
<evidence type="ECO:0000259" key="1">
    <source>
        <dbReference type="Pfam" id="PF23305"/>
    </source>
</evidence>
<name>A0A162V856_PHYB8</name>
<dbReference type="EMBL" id="KV440971">
    <property type="protein sequence ID" value="OAD80773.1"/>
    <property type="molecule type" value="Genomic_DNA"/>
</dbReference>
<dbReference type="VEuPathDB" id="FungiDB:PHYBLDRAFT_103343"/>
<evidence type="ECO:0000313" key="3">
    <source>
        <dbReference type="Proteomes" id="UP000077315"/>
    </source>
</evidence>
<accession>A0A162V856</accession>
<keyword evidence="3" id="KW-1185">Reference proteome</keyword>
<dbReference type="RefSeq" id="XP_018298813.1">
    <property type="nucleotide sequence ID" value="XM_018427762.1"/>
</dbReference>
<dbReference type="AlphaFoldDB" id="A0A162V856"/>
<dbReference type="GeneID" id="28988668"/>
<evidence type="ECO:0000313" key="2">
    <source>
        <dbReference type="EMBL" id="OAD80773.1"/>
    </source>
</evidence>
<organism evidence="2 3">
    <name type="scientific">Phycomyces blakesleeanus (strain ATCC 8743b / DSM 1359 / FGSC 10004 / NBRC 33097 / NRRL 1555)</name>
    <dbReference type="NCBI Taxonomy" id="763407"/>
    <lineage>
        <taxon>Eukaryota</taxon>
        <taxon>Fungi</taxon>
        <taxon>Fungi incertae sedis</taxon>
        <taxon>Mucoromycota</taxon>
        <taxon>Mucoromycotina</taxon>
        <taxon>Mucoromycetes</taxon>
        <taxon>Mucorales</taxon>
        <taxon>Phycomycetaceae</taxon>
        <taxon>Phycomyces</taxon>
    </lineage>
</organism>
<reference evidence="3" key="1">
    <citation type="submission" date="2015-06" db="EMBL/GenBank/DDBJ databases">
        <title>Expansion of signal transduction pathways in fungi by whole-genome duplication.</title>
        <authorList>
            <consortium name="DOE Joint Genome Institute"/>
            <person name="Corrochano L.M."/>
            <person name="Kuo A."/>
            <person name="Marcet-Houben M."/>
            <person name="Polaino S."/>
            <person name="Salamov A."/>
            <person name="Villalobos J.M."/>
            <person name="Alvarez M.I."/>
            <person name="Avalos J."/>
            <person name="Benito E.P."/>
            <person name="Benoit I."/>
            <person name="Burger G."/>
            <person name="Camino L.P."/>
            <person name="Canovas D."/>
            <person name="Cerda-Olmedo E."/>
            <person name="Cheng J.-F."/>
            <person name="Dominguez A."/>
            <person name="Elias M."/>
            <person name="Eslava A.P."/>
            <person name="Glaser F."/>
            <person name="Grimwood J."/>
            <person name="Gutierrez G."/>
            <person name="Heitman J."/>
            <person name="Henrissat B."/>
            <person name="Iturriaga E.A."/>
            <person name="Lang B.F."/>
            <person name="Lavin J.L."/>
            <person name="Lee S."/>
            <person name="Li W."/>
            <person name="Lindquist E."/>
            <person name="Lopez-Garcia S."/>
            <person name="Luque E.M."/>
            <person name="Marcos A.T."/>
            <person name="Martin J."/>
            <person name="McCluskey K."/>
            <person name="Medina H.R."/>
            <person name="Miralles-Duran A."/>
            <person name="Miyazaki A."/>
            <person name="Munoz-Torres E."/>
            <person name="Oguiza J.A."/>
            <person name="Ohm R."/>
            <person name="Olmedo M."/>
            <person name="Orejas M."/>
            <person name="Ortiz-Castellanos L."/>
            <person name="Pisabarro A.G."/>
            <person name="Rodriguez-Romero J."/>
            <person name="Ruiz-Herrera J."/>
            <person name="Ruiz-Vazquez R."/>
            <person name="Sanz C."/>
            <person name="Schackwitz W."/>
            <person name="Schmutz J."/>
            <person name="Shahriari M."/>
            <person name="Shelest E."/>
            <person name="Silva-Franco F."/>
            <person name="Soanes D."/>
            <person name="Syed K."/>
            <person name="Tagua V.G."/>
            <person name="Talbot N.J."/>
            <person name="Thon M."/>
            <person name="De vries R.P."/>
            <person name="Wiebenga A."/>
            <person name="Yadav J.S."/>
            <person name="Braun E.L."/>
            <person name="Baker S."/>
            <person name="Garre V."/>
            <person name="Horwitz B."/>
            <person name="Torres-Martinez S."/>
            <person name="Idnurm A."/>
            <person name="Herrera-Estrella A."/>
            <person name="Gabaldon T."/>
            <person name="Grigoriev I.V."/>
        </authorList>
    </citation>
    <scope>NUCLEOTIDE SEQUENCE [LARGE SCALE GENOMIC DNA]</scope>
    <source>
        <strain evidence="3">NRRL 1555(-)</strain>
    </source>
</reference>
<feature type="non-terminal residue" evidence="2">
    <location>
        <position position="117"/>
    </location>
</feature>
<dbReference type="InterPro" id="IPR055509">
    <property type="entry name" value="DUF7082"/>
</dbReference>
<proteinExistence type="predicted"/>
<dbReference type="OrthoDB" id="1751210at2759"/>
<protein>
    <recommendedName>
        <fullName evidence="1">DUF7082 domain-containing protein</fullName>
    </recommendedName>
</protein>
<dbReference type="Pfam" id="PF23305">
    <property type="entry name" value="DUF7082"/>
    <property type="match status" value="1"/>
</dbReference>